<dbReference type="InterPro" id="IPR041715">
    <property type="entry name" value="HisRS-like_core"/>
</dbReference>
<feature type="binding site" evidence="10">
    <location>
        <begin position="80"/>
        <end position="82"/>
    </location>
    <ligand>
        <name>L-histidine</name>
        <dbReference type="ChEBI" id="CHEBI:57595"/>
    </ligand>
</feature>
<dbReference type="AlphaFoldDB" id="N9XZA1"/>
<feature type="binding site" evidence="10">
    <location>
        <position position="128"/>
    </location>
    <ligand>
        <name>L-histidine</name>
        <dbReference type="ChEBI" id="CHEBI:57595"/>
    </ligand>
</feature>
<dbReference type="EMBL" id="AGYT01000009">
    <property type="protein sequence ID" value="ENZ01214.1"/>
    <property type="molecule type" value="Genomic_DNA"/>
</dbReference>
<organism evidence="12 13">
    <name type="scientific">Clostridium thermobutyricum</name>
    <dbReference type="NCBI Taxonomy" id="29372"/>
    <lineage>
        <taxon>Bacteria</taxon>
        <taxon>Bacillati</taxon>
        <taxon>Bacillota</taxon>
        <taxon>Clostridia</taxon>
        <taxon>Eubacteriales</taxon>
        <taxon>Clostridiaceae</taxon>
        <taxon>Clostridium</taxon>
    </lineage>
</organism>
<comment type="subunit">
    <text evidence="9">Heteromultimer composed of HisG and HisZ subunits.</text>
</comment>
<gene>
    <name evidence="9" type="primary">hisZ</name>
    <name evidence="12" type="ORF">HMPREF1092_01922</name>
</gene>
<keyword evidence="13" id="KW-1185">Reference proteome</keyword>
<evidence type="ECO:0000256" key="6">
    <source>
        <dbReference type="ARBA" id="ARBA00022605"/>
    </source>
</evidence>
<dbReference type="GO" id="GO:0016757">
    <property type="term" value="F:glycosyltransferase activity"/>
    <property type="evidence" value="ECO:0007669"/>
    <property type="project" value="UniProtKB-KW"/>
</dbReference>
<keyword evidence="6 9" id="KW-0028">Amino-acid biosynthesis</keyword>
<evidence type="ECO:0000259" key="11">
    <source>
        <dbReference type="Pfam" id="PF13393"/>
    </source>
</evidence>
<dbReference type="Pfam" id="PF13393">
    <property type="entry name" value="tRNA-synt_His"/>
    <property type="match status" value="1"/>
</dbReference>
<evidence type="ECO:0000256" key="3">
    <source>
        <dbReference type="ARBA" id="ARBA00005539"/>
    </source>
</evidence>
<dbReference type="PANTHER" id="PTHR43707">
    <property type="entry name" value="HISTIDYL-TRNA SYNTHETASE"/>
    <property type="match status" value="1"/>
</dbReference>
<dbReference type="CDD" id="cd00773">
    <property type="entry name" value="HisRS-like_core"/>
    <property type="match status" value="1"/>
</dbReference>
<dbReference type="GO" id="GO:0006427">
    <property type="term" value="P:histidyl-tRNA aminoacylation"/>
    <property type="evidence" value="ECO:0007669"/>
    <property type="project" value="TreeGrafter"/>
</dbReference>
<accession>N9XZA1</accession>
<dbReference type="HAMAP" id="MF_00125">
    <property type="entry name" value="HisZ"/>
    <property type="match status" value="1"/>
</dbReference>
<dbReference type="PATRIC" id="fig|999411.4.peg.1887"/>
<evidence type="ECO:0000256" key="10">
    <source>
        <dbReference type="PIRSR" id="PIRSR001549-1"/>
    </source>
</evidence>
<evidence type="ECO:0000256" key="2">
    <source>
        <dbReference type="ARBA" id="ARBA00004667"/>
    </source>
</evidence>
<evidence type="ECO:0000313" key="12">
    <source>
        <dbReference type="EMBL" id="ENZ01214.1"/>
    </source>
</evidence>
<keyword evidence="12" id="KW-0328">Glycosyltransferase</keyword>
<comment type="caution">
    <text evidence="12">The sequence shown here is derived from an EMBL/GenBank/DDBJ whole genome shotgun (WGS) entry which is preliminary data.</text>
</comment>
<proteinExistence type="inferred from homology"/>
<dbReference type="GO" id="GO:0004821">
    <property type="term" value="F:histidine-tRNA ligase activity"/>
    <property type="evidence" value="ECO:0007669"/>
    <property type="project" value="TreeGrafter"/>
</dbReference>
<sequence length="376" mass="43381">MLSRKVIPEGTKDLVFEESRKREWAIKKLEKIYESFGYESIVTPTIEYYKTFFNSKDGIKEEEAYKFFDNNGRILVLRPDMTIPIARVVGTKMREVKMPIRLRYCSNVFNVNKSFGGKRNEYTDCGVEFIGDSSLGSDLEILVLALEGLKELGLDKFKLEIGNIKFFNSAFNEMVLKEENREILANLIETKSLIELKVFLSSLNIEKKYKDFFSKLPWLFGNKEVLDNGLKLAFNEEVKESLKYMKKLYSILEKLGYGEYITFDLGMVPRVNYYTGIIFKGYLNGIGDTVLNGGRYDSLIGAYGRNLDAIGFSVNIDLLTEGIKELDKNLKFIISYGENTILRAMNEGNLLRKRGVNIEYKFISDKKDYFKVERGE</sequence>
<dbReference type="NCBIfam" id="TIGR00443">
    <property type="entry name" value="hisZ_biosyn_reg"/>
    <property type="match status" value="1"/>
</dbReference>
<dbReference type="GO" id="GO:0000105">
    <property type="term" value="P:L-histidine biosynthetic process"/>
    <property type="evidence" value="ECO:0007669"/>
    <property type="project" value="UniProtKB-UniRule"/>
</dbReference>
<dbReference type="eggNOG" id="COG3705">
    <property type="taxonomic scope" value="Bacteria"/>
</dbReference>
<evidence type="ECO:0000256" key="7">
    <source>
        <dbReference type="ARBA" id="ARBA00023102"/>
    </source>
</evidence>
<evidence type="ECO:0000256" key="1">
    <source>
        <dbReference type="ARBA" id="ARBA00004496"/>
    </source>
</evidence>
<name>N9XZA1_9CLOT</name>
<dbReference type="SUPFAM" id="SSF55681">
    <property type="entry name" value="Class II aaRS and biotin synthetases"/>
    <property type="match status" value="1"/>
</dbReference>
<evidence type="ECO:0000256" key="5">
    <source>
        <dbReference type="ARBA" id="ARBA00022490"/>
    </source>
</evidence>
<comment type="similarity">
    <text evidence="3 9">Belongs to the class-II aminoacyl-tRNA synthetase family. HisZ subfamily.</text>
</comment>
<evidence type="ECO:0000313" key="13">
    <source>
        <dbReference type="Proteomes" id="UP000013097"/>
    </source>
</evidence>
<dbReference type="PIRSF" id="PIRSF001549">
    <property type="entry name" value="His-tRNA_synth"/>
    <property type="match status" value="1"/>
</dbReference>
<evidence type="ECO:0000256" key="8">
    <source>
        <dbReference type="ARBA" id="ARBA00025246"/>
    </source>
</evidence>
<evidence type="ECO:0000256" key="4">
    <source>
        <dbReference type="ARBA" id="ARBA00020397"/>
    </source>
</evidence>
<dbReference type="Proteomes" id="UP000013097">
    <property type="component" value="Unassembled WGS sequence"/>
</dbReference>
<reference evidence="12 13" key="1">
    <citation type="submission" date="2013-01" db="EMBL/GenBank/DDBJ databases">
        <title>The Genome Sequence of Clostridium colicanis 209318.</title>
        <authorList>
            <consortium name="The Broad Institute Genome Sequencing Platform"/>
            <person name="Earl A."/>
            <person name="Ward D."/>
            <person name="Feldgarden M."/>
            <person name="Gevers D."/>
            <person name="Courvalin P."/>
            <person name="Lambert T."/>
            <person name="Walker B."/>
            <person name="Young S.K."/>
            <person name="Zeng Q."/>
            <person name="Gargeya S."/>
            <person name="Fitzgerald M."/>
            <person name="Haas B."/>
            <person name="Abouelleil A."/>
            <person name="Alvarado L."/>
            <person name="Arachchi H.M."/>
            <person name="Berlin A.M."/>
            <person name="Chapman S.B."/>
            <person name="Dewar J."/>
            <person name="Goldberg J."/>
            <person name="Griggs A."/>
            <person name="Gujja S."/>
            <person name="Hansen M."/>
            <person name="Howarth C."/>
            <person name="Imamovic A."/>
            <person name="Larimer J."/>
            <person name="McCowan C."/>
            <person name="Murphy C."/>
            <person name="Neiman D."/>
            <person name="Pearson M."/>
            <person name="Priest M."/>
            <person name="Roberts A."/>
            <person name="Saif S."/>
            <person name="Shea T."/>
            <person name="Sisk P."/>
            <person name="Sykes S."/>
            <person name="Wortman J."/>
            <person name="Nusbaum C."/>
            <person name="Birren B."/>
        </authorList>
    </citation>
    <scope>NUCLEOTIDE SEQUENCE [LARGE SCALE GENOMIC DNA]</scope>
    <source>
        <strain evidence="12 13">209318</strain>
    </source>
</reference>
<comment type="miscellaneous">
    <text evidence="9">This function is generally fulfilled by the C-terminal part of HisG, which is missing in some bacteria such as this one.</text>
</comment>
<feature type="domain" description="Class II Histidinyl-tRNA synthetase (HisRS)-like catalytic core" evidence="11">
    <location>
        <begin position="10"/>
        <end position="317"/>
    </location>
</feature>
<dbReference type="PANTHER" id="PTHR43707:SF6">
    <property type="entry name" value="ATP PHOSPHORIBOSYLTRANSFERASE REGULATORY SUBUNIT"/>
    <property type="match status" value="1"/>
</dbReference>
<dbReference type="RefSeq" id="WP_002598416.1">
    <property type="nucleotide sequence ID" value="NZ_KB850956.1"/>
</dbReference>
<keyword evidence="5 9" id="KW-0963">Cytoplasm</keyword>
<dbReference type="UniPathway" id="UPA00031">
    <property type="reaction ID" value="UER00006"/>
</dbReference>
<dbReference type="GO" id="GO:0140096">
    <property type="term" value="F:catalytic activity, acting on a protein"/>
    <property type="evidence" value="ECO:0007669"/>
    <property type="project" value="UniProtKB-ARBA"/>
</dbReference>
<evidence type="ECO:0000256" key="9">
    <source>
        <dbReference type="HAMAP-Rule" id="MF_00125"/>
    </source>
</evidence>
<dbReference type="HOGENOM" id="CLU_025113_0_2_9"/>
<keyword evidence="7 9" id="KW-0368">Histidine biosynthesis</keyword>
<comment type="pathway">
    <text evidence="2 9">Amino-acid biosynthesis; L-histidine biosynthesis; L-histidine from 5-phospho-alpha-D-ribose 1-diphosphate: step 1/9.</text>
</comment>
<dbReference type="InterPro" id="IPR004517">
    <property type="entry name" value="HisZ"/>
</dbReference>
<feature type="binding site" evidence="10">
    <location>
        <begin position="273"/>
        <end position="274"/>
    </location>
    <ligand>
        <name>L-histidine</name>
        <dbReference type="ChEBI" id="CHEBI:57595"/>
    </ligand>
</feature>
<keyword evidence="12" id="KW-0808">Transferase</keyword>
<dbReference type="GO" id="GO:0005737">
    <property type="term" value="C:cytoplasm"/>
    <property type="evidence" value="ECO:0007669"/>
    <property type="project" value="UniProtKB-SubCell"/>
</dbReference>
<protein>
    <recommendedName>
        <fullName evidence="4 9">ATP phosphoribosyltransferase regulatory subunit</fullName>
    </recommendedName>
</protein>
<comment type="function">
    <text evidence="8 9">Required for the first step of histidine biosynthesis. May allow the feedback regulation of ATP phosphoribosyltransferase activity by histidine.</text>
</comment>
<dbReference type="InterPro" id="IPR045864">
    <property type="entry name" value="aa-tRNA-synth_II/BPL/LPL"/>
</dbReference>
<dbReference type="InterPro" id="IPR004516">
    <property type="entry name" value="HisRS/HisZ"/>
</dbReference>
<comment type="subcellular location">
    <subcellularLocation>
        <location evidence="1 9">Cytoplasm</location>
    </subcellularLocation>
</comment>
<dbReference type="Gene3D" id="3.30.930.10">
    <property type="entry name" value="Bira Bifunctional Protein, Domain 2"/>
    <property type="match status" value="1"/>
</dbReference>